<keyword evidence="3" id="KW-1185">Reference proteome</keyword>
<reference evidence="2 3" key="1">
    <citation type="submission" date="2018-11" db="EMBL/GenBank/DDBJ databases">
        <authorList>
            <person name="Lopez-Roques C."/>
            <person name="Donnadieu C."/>
            <person name="Bouchez O."/>
            <person name="Klopp C."/>
            <person name="Cabau C."/>
            <person name="Zahm M."/>
        </authorList>
    </citation>
    <scope>NUCLEOTIDE SEQUENCE [LARGE SCALE GENOMIC DNA]</scope>
    <source>
        <strain evidence="2">RS831</strain>
        <tissue evidence="2">Whole body</tissue>
    </source>
</reference>
<evidence type="ECO:0000256" key="1">
    <source>
        <dbReference type="SAM" id="Phobius"/>
    </source>
</evidence>
<feature type="transmembrane region" description="Helical" evidence="1">
    <location>
        <begin position="40"/>
        <end position="60"/>
    </location>
</feature>
<organism evidence="2 3">
    <name type="scientific">Oryzias javanicus</name>
    <name type="common">Javanese ricefish</name>
    <name type="synonym">Aplocheilus javanicus</name>
    <dbReference type="NCBI Taxonomy" id="123683"/>
    <lineage>
        <taxon>Eukaryota</taxon>
        <taxon>Metazoa</taxon>
        <taxon>Chordata</taxon>
        <taxon>Craniata</taxon>
        <taxon>Vertebrata</taxon>
        <taxon>Euteleostomi</taxon>
        <taxon>Actinopterygii</taxon>
        <taxon>Neopterygii</taxon>
        <taxon>Teleostei</taxon>
        <taxon>Neoteleostei</taxon>
        <taxon>Acanthomorphata</taxon>
        <taxon>Ovalentaria</taxon>
        <taxon>Atherinomorphae</taxon>
        <taxon>Beloniformes</taxon>
        <taxon>Adrianichthyidae</taxon>
        <taxon>Oryziinae</taxon>
        <taxon>Oryzias</taxon>
    </lineage>
</organism>
<gene>
    <name evidence="2" type="ORF">OJAV_G00212410</name>
</gene>
<keyword evidence="1" id="KW-1133">Transmembrane helix</keyword>
<accession>A0A3S2PP35</accession>
<protein>
    <submittedName>
        <fullName evidence="2">Uncharacterized protein</fullName>
    </submittedName>
</protein>
<name>A0A3S2PP35_ORYJA</name>
<feature type="transmembrane region" description="Helical" evidence="1">
    <location>
        <begin position="15"/>
        <end position="34"/>
    </location>
</feature>
<evidence type="ECO:0000313" key="3">
    <source>
        <dbReference type="Proteomes" id="UP000283210"/>
    </source>
</evidence>
<sequence>MLDGIKRFQEGGRTIIYTFLSSTMGLLTLAAAAAGLGVSVATAPVFIGTLGLTTTFAFYTGGMTTAVIPVGVANLGTAAAAAVGSVGGAVGALVALI</sequence>
<dbReference type="AlphaFoldDB" id="A0A3S2PP35"/>
<keyword evidence="1" id="KW-0812">Transmembrane</keyword>
<dbReference type="EMBL" id="CM012458">
    <property type="protein sequence ID" value="RVE57055.1"/>
    <property type="molecule type" value="Genomic_DNA"/>
</dbReference>
<dbReference type="Proteomes" id="UP000283210">
    <property type="component" value="Chromosome 22"/>
</dbReference>
<evidence type="ECO:0000313" key="2">
    <source>
        <dbReference type="EMBL" id="RVE57055.1"/>
    </source>
</evidence>
<proteinExistence type="predicted"/>
<feature type="transmembrane region" description="Helical" evidence="1">
    <location>
        <begin position="72"/>
        <end position="96"/>
    </location>
</feature>
<reference evidence="2 3" key="2">
    <citation type="submission" date="2019-01" db="EMBL/GenBank/DDBJ databases">
        <title>A chromosome length genome reference of the Java medaka (oryzias javanicus).</title>
        <authorList>
            <person name="Herpin A."/>
            <person name="Takehana Y."/>
            <person name="Naruse K."/>
            <person name="Ansai S."/>
            <person name="Kawaguchi M."/>
        </authorList>
    </citation>
    <scope>NUCLEOTIDE SEQUENCE [LARGE SCALE GENOMIC DNA]</scope>
    <source>
        <strain evidence="2">RS831</strain>
        <tissue evidence="2">Whole body</tissue>
    </source>
</reference>
<keyword evidence="1" id="KW-0472">Membrane</keyword>